<name>A0A4Y3KA40_CELUD</name>
<proteinExistence type="predicted"/>
<keyword evidence="1" id="KW-0732">Signal</keyword>
<reference evidence="2 3" key="1">
    <citation type="submission" date="2019-06" db="EMBL/GenBank/DDBJ databases">
        <title>Whole genome shotgun sequence of Cellulomonas uda NBRC 3747.</title>
        <authorList>
            <person name="Hosoyama A."/>
            <person name="Uohara A."/>
            <person name="Ohji S."/>
            <person name="Ichikawa N."/>
        </authorList>
    </citation>
    <scope>NUCLEOTIDE SEQUENCE [LARGE SCALE GENOMIC DNA]</scope>
    <source>
        <strain evidence="2 3">NBRC 3747</strain>
    </source>
</reference>
<feature type="signal peptide" evidence="1">
    <location>
        <begin position="1"/>
        <end position="31"/>
    </location>
</feature>
<dbReference type="AlphaFoldDB" id="A0A4Y3KA40"/>
<organism evidence="2 3">
    <name type="scientific">Cellulomonas uda</name>
    <dbReference type="NCBI Taxonomy" id="1714"/>
    <lineage>
        <taxon>Bacteria</taxon>
        <taxon>Bacillati</taxon>
        <taxon>Actinomycetota</taxon>
        <taxon>Actinomycetes</taxon>
        <taxon>Micrococcales</taxon>
        <taxon>Cellulomonadaceae</taxon>
        <taxon>Cellulomonas</taxon>
    </lineage>
</organism>
<feature type="chain" id="PRO_5021486351" evidence="1">
    <location>
        <begin position="32"/>
        <end position="251"/>
    </location>
</feature>
<gene>
    <name evidence="2" type="ORF">CUD01_10300</name>
</gene>
<protein>
    <submittedName>
        <fullName evidence="2">Uncharacterized protein</fullName>
    </submittedName>
</protein>
<accession>A0A4Y3KA40</accession>
<dbReference type="Proteomes" id="UP000315842">
    <property type="component" value="Unassembled WGS sequence"/>
</dbReference>
<evidence type="ECO:0000256" key="1">
    <source>
        <dbReference type="SAM" id="SignalP"/>
    </source>
</evidence>
<dbReference type="EMBL" id="BJLP01000013">
    <property type="protein sequence ID" value="GEA80586.1"/>
    <property type="molecule type" value="Genomic_DNA"/>
</dbReference>
<dbReference type="RefSeq" id="WP_141319288.1">
    <property type="nucleotide sequence ID" value="NZ_BJLP01000013.1"/>
</dbReference>
<evidence type="ECO:0000313" key="2">
    <source>
        <dbReference type="EMBL" id="GEA80586.1"/>
    </source>
</evidence>
<evidence type="ECO:0000313" key="3">
    <source>
        <dbReference type="Proteomes" id="UP000315842"/>
    </source>
</evidence>
<comment type="caution">
    <text evidence="2">The sequence shown here is derived from an EMBL/GenBank/DDBJ whole genome shotgun (WGS) entry which is preliminary data.</text>
</comment>
<keyword evidence="3" id="KW-1185">Reference proteome</keyword>
<sequence length="251" mass="26542">MSRWTTVATNGRKRWAAVVAGAALVLTTAFAAVPANADTAQAYPVTMKISPFSATKPASGCKDIFWWVTVSGLKSGTVYKFTSSAKQGTADPITGSLVSYPLKNGSNKVRGYVCSSLDKSGPYKINAAVRVDGKVQGAAEARGALRVTPVLDLNGYDTTSGFYVYGYPSPAIDMKGKEIRIYFKKKGTSTFKVVGKTTVNSSGKWGFKSKAITLGHVYVSYAGSDYVLKARSVTREIVPARSSSATGVSLG</sequence>